<evidence type="ECO:0000256" key="8">
    <source>
        <dbReference type="ARBA" id="ARBA00023136"/>
    </source>
</evidence>
<comment type="caution">
    <text evidence="9">The sequence shown here is derived from an EMBL/GenBank/DDBJ whole genome shotgun (WGS) entry which is preliminary data.</text>
</comment>
<comment type="similarity">
    <text evidence="2">Belongs to the glycosyl hydrolase 99 family.</text>
</comment>
<dbReference type="InterPro" id="IPR026071">
    <property type="entry name" value="Glyco_Hydrolase_99"/>
</dbReference>
<keyword evidence="3" id="KW-0812">Transmembrane</keyword>
<keyword evidence="6" id="KW-1133">Transmembrane helix</keyword>
<keyword evidence="4" id="KW-0378">Hydrolase</keyword>
<name>A0A9N8EJY9_9STRA</name>
<organism evidence="9 10">
    <name type="scientific">Seminavis robusta</name>
    <dbReference type="NCBI Taxonomy" id="568900"/>
    <lineage>
        <taxon>Eukaryota</taxon>
        <taxon>Sar</taxon>
        <taxon>Stramenopiles</taxon>
        <taxon>Ochrophyta</taxon>
        <taxon>Bacillariophyta</taxon>
        <taxon>Bacillariophyceae</taxon>
        <taxon>Bacillariophycidae</taxon>
        <taxon>Naviculales</taxon>
        <taxon>Naviculaceae</taxon>
        <taxon>Seminavis</taxon>
    </lineage>
</organism>
<reference evidence="9" key="1">
    <citation type="submission" date="2020-06" db="EMBL/GenBank/DDBJ databases">
        <authorList>
            <consortium name="Plant Systems Biology data submission"/>
        </authorList>
    </citation>
    <scope>NUCLEOTIDE SEQUENCE</scope>
    <source>
        <strain evidence="9">D6</strain>
    </source>
</reference>
<dbReference type="Pfam" id="PF16317">
    <property type="entry name" value="Glyco_hydro_99"/>
    <property type="match status" value="1"/>
</dbReference>
<keyword evidence="7" id="KW-0333">Golgi apparatus</keyword>
<dbReference type="GO" id="GO:0004559">
    <property type="term" value="F:alpha-mannosidase activity"/>
    <property type="evidence" value="ECO:0007669"/>
    <property type="project" value="TreeGrafter"/>
</dbReference>
<evidence type="ECO:0000256" key="2">
    <source>
        <dbReference type="ARBA" id="ARBA00009559"/>
    </source>
</evidence>
<comment type="subcellular location">
    <subcellularLocation>
        <location evidence="1">Golgi apparatus membrane</location>
        <topology evidence="1">Single-pass type II membrane protein</topology>
    </subcellularLocation>
</comment>
<proteinExistence type="inferred from homology"/>
<evidence type="ECO:0000256" key="3">
    <source>
        <dbReference type="ARBA" id="ARBA00022692"/>
    </source>
</evidence>
<evidence type="ECO:0000313" key="10">
    <source>
        <dbReference type="Proteomes" id="UP001153069"/>
    </source>
</evidence>
<protein>
    <submittedName>
        <fullName evidence="9">Glycoprotein endo-alpha-1,2-mannosidase-like protein</fullName>
    </submittedName>
</protein>
<keyword evidence="5" id="KW-0735">Signal-anchor</keyword>
<dbReference type="Gene3D" id="3.20.20.80">
    <property type="entry name" value="Glycosidases"/>
    <property type="match status" value="1"/>
</dbReference>
<evidence type="ECO:0000313" key="9">
    <source>
        <dbReference type="EMBL" id="CAB9521484.1"/>
    </source>
</evidence>
<evidence type="ECO:0000256" key="6">
    <source>
        <dbReference type="ARBA" id="ARBA00022989"/>
    </source>
</evidence>
<accession>A0A9N8EJY9</accession>
<sequence>MVAFPDWTVGSFLESHIPSWLLPFCCNAMDARPVSIGAYYYPWWDDATNKHWPEGYLRENLSPVHEPLLGHYSVRDTAVIDQHFQWAKDYGINLFVASWWGRDSFEDITLRDYMFPSSNLGDLKIALFYESFGLLAKNSNNQIDFDDTANQQKLISDLSYMAETYFGHSNYFTIHDKAVVFFYVTRVYTGNYRHAFDAAKAHIQSSYDCELYLIGDEVWWSDPVIDRIATFDAITAYNLHGPSRYNGYPEATGFIQESESLYKNYQDVAKDCHGKKVDLIPGVLPAFNDRGVRLETDHYVIPHEVRAELAGSMQYSTFWESLAMAYRVIQCRSNSNSNDPTAIIMVTSFNEWHEDTNIEPTKATAASTNEPFLYTQGYTVEDYGFKLLELIPKFLNEVVAAATHGESVS</sequence>
<evidence type="ECO:0000256" key="4">
    <source>
        <dbReference type="ARBA" id="ARBA00022801"/>
    </source>
</evidence>
<evidence type="ECO:0000256" key="7">
    <source>
        <dbReference type="ARBA" id="ARBA00023034"/>
    </source>
</evidence>
<dbReference type="OrthoDB" id="406152at2759"/>
<dbReference type="PANTHER" id="PTHR13572">
    <property type="entry name" value="ENDO-ALPHA-1,2-MANNOSIDASE"/>
    <property type="match status" value="1"/>
</dbReference>
<keyword evidence="10" id="KW-1185">Reference proteome</keyword>
<dbReference type="PANTHER" id="PTHR13572:SF4">
    <property type="entry name" value="RE57134P"/>
    <property type="match status" value="1"/>
</dbReference>
<dbReference type="EMBL" id="CAICTM010001197">
    <property type="protein sequence ID" value="CAB9521484.1"/>
    <property type="molecule type" value="Genomic_DNA"/>
</dbReference>
<evidence type="ECO:0000256" key="5">
    <source>
        <dbReference type="ARBA" id="ARBA00022968"/>
    </source>
</evidence>
<gene>
    <name evidence="9" type="ORF">SEMRO_1199_G251760.1</name>
</gene>
<dbReference type="AlphaFoldDB" id="A0A9N8EJY9"/>
<keyword evidence="8" id="KW-0472">Membrane</keyword>
<dbReference type="Proteomes" id="UP001153069">
    <property type="component" value="Unassembled WGS sequence"/>
</dbReference>
<dbReference type="GO" id="GO:0000139">
    <property type="term" value="C:Golgi membrane"/>
    <property type="evidence" value="ECO:0007669"/>
    <property type="project" value="UniProtKB-SubCell"/>
</dbReference>
<evidence type="ECO:0000256" key="1">
    <source>
        <dbReference type="ARBA" id="ARBA00004323"/>
    </source>
</evidence>